<proteinExistence type="predicted"/>
<evidence type="ECO:0000313" key="7">
    <source>
        <dbReference type="Proteomes" id="UP001611383"/>
    </source>
</evidence>
<dbReference type="Gene3D" id="3.90.180.10">
    <property type="entry name" value="Medium-chain alcohol dehydrogenases, catalytic domain"/>
    <property type="match status" value="1"/>
</dbReference>
<name>A0ABY9WIC4_9BACT</name>
<keyword evidence="7" id="KW-1185">Reference proteome</keyword>
<protein>
    <submittedName>
        <fullName evidence="6">Alcohol dehydrogenase catalytic domain-containing protein</fullName>
    </submittedName>
</protein>
<evidence type="ECO:0000259" key="5">
    <source>
        <dbReference type="Pfam" id="PF08240"/>
    </source>
</evidence>
<sequence>MRAMVLHAPGQLLQLEERQVPEPGPEQLLLKVHACAVCRTDLHVMDGELTRPRLPLVLGHEIVGTVVKAGERARILGPGTRVGVPWLGWSDGTCRCWT</sequence>
<accession>A0ABY9WIC4</accession>
<evidence type="ECO:0000313" key="6">
    <source>
        <dbReference type="EMBL" id="WNG43463.1"/>
    </source>
</evidence>
<dbReference type="PANTHER" id="PTHR42940">
    <property type="entry name" value="ALCOHOL DEHYDROGENASE 1-RELATED"/>
    <property type="match status" value="1"/>
</dbReference>
<dbReference type="InterPro" id="IPR013154">
    <property type="entry name" value="ADH-like_N"/>
</dbReference>
<evidence type="ECO:0000256" key="1">
    <source>
        <dbReference type="ARBA" id="ARBA00001947"/>
    </source>
</evidence>
<evidence type="ECO:0000256" key="4">
    <source>
        <dbReference type="ARBA" id="ARBA00023002"/>
    </source>
</evidence>
<dbReference type="InterPro" id="IPR011032">
    <property type="entry name" value="GroES-like_sf"/>
</dbReference>
<dbReference type="PROSITE" id="PS00059">
    <property type="entry name" value="ADH_ZINC"/>
    <property type="match status" value="1"/>
</dbReference>
<dbReference type="Proteomes" id="UP001611383">
    <property type="component" value="Chromosome"/>
</dbReference>
<gene>
    <name evidence="6" type="ORF">F0U60_04635</name>
</gene>
<dbReference type="PANTHER" id="PTHR42940:SF8">
    <property type="entry name" value="VACUOLAR PROTEIN SORTING-ASSOCIATED PROTEIN 11"/>
    <property type="match status" value="1"/>
</dbReference>
<dbReference type="SUPFAM" id="SSF50129">
    <property type="entry name" value="GroES-like"/>
    <property type="match status" value="1"/>
</dbReference>
<keyword evidence="4" id="KW-0560">Oxidoreductase</keyword>
<evidence type="ECO:0000256" key="2">
    <source>
        <dbReference type="ARBA" id="ARBA00022723"/>
    </source>
</evidence>
<reference evidence="6 7" key="1">
    <citation type="submission" date="2019-08" db="EMBL/GenBank/DDBJ databases">
        <title>Archangium and Cystobacter genomes.</title>
        <authorList>
            <person name="Chen I.-C.K."/>
            <person name="Wielgoss S."/>
        </authorList>
    </citation>
    <scope>NUCLEOTIDE SEQUENCE [LARGE SCALE GENOMIC DNA]</scope>
    <source>
        <strain evidence="6 7">Cbm 6</strain>
    </source>
</reference>
<dbReference type="RefSeq" id="WP_395814443.1">
    <property type="nucleotide sequence ID" value="NZ_CP043494.1"/>
</dbReference>
<evidence type="ECO:0000256" key="3">
    <source>
        <dbReference type="ARBA" id="ARBA00022833"/>
    </source>
</evidence>
<feature type="domain" description="Alcohol dehydrogenase-like N-terminal" evidence="5">
    <location>
        <begin position="24"/>
        <end position="95"/>
    </location>
</feature>
<dbReference type="InterPro" id="IPR002328">
    <property type="entry name" value="ADH_Zn_CS"/>
</dbReference>
<dbReference type="EMBL" id="CP043494">
    <property type="protein sequence ID" value="WNG43463.1"/>
    <property type="molecule type" value="Genomic_DNA"/>
</dbReference>
<dbReference type="Pfam" id="PF08240">
    <property type="entry name" value="ADH_N"/>
    <property type="match status" value="1"/>
</dbReference>
<organism evidence="6 7">
    <name type="scientific">Archangium minus</name>
    <dbReference type="NCBI Taxonomy" id="83450"/>
    <lineage>
        <taxon>Bacteria</taxon>
        <taxon>Pseudomonadati</taxon>
        <taxon>Myxococcota</taxon>
        <taxon>Myxococcia</taxon>
        <taxon>Myxococcales</taxon>
        <taxon>Cystobacterineae</taxon>
        <taxon>Archangiaceae</taxon>
        <taxon>Archangium</taxon>
    </lineage>
</organism>
<keyword evidence="2" id="KW-0479">Metal-binding</keyword>
<keyword evidence="3" id="KW-0862">Zinc</keyword>
<comment type="cofactor">
    <cofactor evidence="1">
        <name>Zn(2+)</name>
        <dbReference type="ChEBI" id="CHEBI:29105"/>
    </cofactor>
</comment>